<name>A0ACC0XRZ4_9ROSI</name>
<comment type="caution">
    <text evidence="1">The sequence shown here is derived from an EMBL/GenBank/DDBJ whole genome shotgun (WGS) entry which is preliminary data.</text>
</comment>
<dbReference type="EMBL" id="CM047745">
    <property type="protein sequence ID" value="KAJ0024027.1"/>
    <property type="molecule type" value="Genomic_DNA"/>
</dbReference>
<evidence type="ECO:0000313" key="2">
    <source>
        <dbReference type="Proteomes" id="UP001163603"/>
    </source>
</evidence>
<proteinExistence type="predicted"/>
<protein>
    <submittedName>
        <fullName evidence="1">Uncharacterized protein</fullName>
    </submittedName>
</protein>
<reference evidence="2" key="1">
    <citation type="journal article" date="2023" name="G3 (Bethesda)">
        <title>Genome assembly and association tests identify interacting loci associated with vigor, precocity, and sex in interspecific pistachio rootstocks.</title>
        <authorList>
            <person name="Palmer W."/>
            <person name="Jacygrad E."/>
            <person name="Sagayaradj S."/>
            <person name="Cavanaugh K."/>
            <person name="Han R."/>
            <person name="Bertier L."/>
            <person name="Beede B."/>
            <person name="Kafkas S."/>
            <person name="Golino D."/>
            <person name="Preece J."/>
            <person name="Michelmore R."/>
        </authorList>
    </citation>
    <scope>NUCLEOTIDE SEQUENCE [LARGE SCALE GENOMIC DNA]</scope>
</reference>
<organism evidence="1 2">
    <name type="scientific">Pistacia integerrima</name>
    <dbReference type="NCBI Taxonomy" id="434235"/>
    <lineage>
        <taxon>Eukaryota</taxon>
        <taxon>Viridiplantae</taxon>
        <taxon>Streptophyta</taxon>
        <taxon>Embryophyta</taxon>
        <taxon>Tracheophyta</taxon>
        <taxon>Spermatophyta</taxon>
        <taxon>Magnoliopsida</taxon>
        <taxon>eudicotyledons</taxon>
        <taxon>Gunneridae</taxon>
        <taxon>Pentapetalae</taxon>
        <taxon>rosids</taxon>
        <taxon>malvids</taxon>
        <taxon>Sapindales</taxon>
        <taxon>Anacardiaceae</taxon>
        <taxon>Pistacia</taxon>
    </lineage>
</organism>
<keyword evidence="2" id="KW-1185">Reference proteome</keyword>
<sequence length="52" mass="6073">MNFTKKALKIYFATTFLAEMYFCIVGYGPKRNASQSSARKSWEFYPFTTENS</sequence>
<dbReference type="Proteomes" id="UP001163603">
    <property type="component" value="Chromosome 10"/>
</dbReference>
<accession>A0ACC0XRZ4</accession>
<evidence type="ECO:0000313" key="1">
    <source>
        <dbReference type="EMBL" id="KAJ0024027.1"/>
    </source>
</evidence>
<gene>
    <name evidence="1" type="ORF">Pint_08163</name>
</gene>